<comment type="similarity">
    <text evidence="12">Belongs to the phosphatidylserine decarboxylase family. PSD-B subfamily. Eukaryotic type I sub-subfamily.</text>
</comment>
<evidence type="ECO:0000256" key="6">
    <source>
        <dbReference type="ARBA" id="ARBA00023098"/>
    </source>
</evidence>
<keyword evidence="10 12" id="KW-1208">Phospholipid metabolism</keyword>
<dbReference type="InterPro" id="IPR003817">
    <property type="entry name" value="PS_Dcarbxylase"/>
</dbReference>
<feature type="site" description="Cleavage (non-hydrolytic); by autocatalysis" evidence="12">
    <location>
        <begin position="495"/>
        <end position="496"/>
    </location>
</feature>
<comment type="subunit">
    <text evidence="12">Heterodimer of a large membrane-associated beta subunit and a small pyruvoyl-containing alpha subunit.</text>
</comment>
<keyword evidence="5 12" id="KW-1133">Transmembrane helix</keyword>
<dbReference type="EC" id="4.1.1.65" evidence="12"/>
<feature type="chain" id="PRO_5023374629" description="Phosphatidylserine decarboxylase 1 beta chain" evidence="12">
    <location>
        <begin position="1"/>
        <end position="495"/>
    </location>
</feature>
<dbReference type="EMBL" id="ML178815">
    <property type="protein sequence ID" value="TFL06351.1"/>
    <property type="molecule type" value="Genomic_DNA"/>
</dbReference>
<feature type="active site" description="Charge relay system; for autoendoproteolytic cleavage activity" evidence="12">
    <location>
        <position position="382"/>
    </location>
</feature>
<dbReference type="Pfam" id="PF02666">
    <property type="entry name" value="PS_Dcarbxylase"/>
    <property type="match status" value="2"/>
</dbReference>
<keyword evidence="6 12" id="KW-0443">Lipid metabolism</keyword>
<evidence type="ECO:0000256" key="8">
    <source>
        <dbReference type="ARBA" id="ARBA00023209"/>
    </source>
</evidence>
<evidence type="ECO:0000256" key="4">
    <source>
        <dbReference type="ARBA" id="ARBA00022793"/>
    </source>
</evidence>
<evidence type="ECO:0000256" key="10">
    <source>
        <dbReference type="ARBA" id="ARBA00023264"/>
    </source>
</evidence>
<gene>
    <name evidence="12" type="primary">PSD1</name>
    <name evidence="14" type="ORF">BDV98DRAFT_609989</name>
</gene>
<dbReference type="InterPro" id="IPR033177">
    <property type="entry name" value="PSD-B"/>
</dbReference>
<evidence type="ECO:0000256" key="11">
    <source>
        <dbReference type="ARBA" id="ARBA00023317"/>
    </source>
</evidence>
<sequence length="540" mass="59601">MKLFSRKSLFTKGKTPLITASRVFNSTLAKCSHKTTALLRTVKHQSLRRAYSVGGGAGGPEGFPNDSGPKLPLYSKIIVAWKETPTAWYPLPIAVGAILLVVIQYRKKAAREVELDEQGRQNIRLKGPWQVHVMGALPLRNMSRLWGYVNSLELPVWFRPYGFKLYALAFGCNLEEIDPDDLTQYVSLGDFFYRKLKAGARPVDSAILVSPADGKILHFGAIQDLKVEQVKGITYSLDALLGVDRQVTTPVLAIDPDAHKQEDMDVVADREFANVNGIEYSLEQLLGGSSTPSTPISEEPPSSDSASTQRPPKYGERIDASVVDEKSYQDTLVHDASVALEMGVRPSIDRSASFASPRKPKEGNSLFFTVIYLAPGDYHRFHSPTNWVVEKRRHFVGELFSVSPYVAKRLENLFVLNERVALLGRWRYGFFSMVPVGATNVGSIKINFDQELRTNVRGRRPPPGTYTEAVYSNASSILNGKPLTAAEEMGGFCLGSTIVLVFEAPSDFTFDINAGQHVKVGQRLGDVGTVEAVDGKEKTE</sequence>
<dbReference type="OrthoDB" id="4330at2759"/>
<dbReference type="Proteomes" id="UP000305067">
    <property type="component" value="Unassembled WGS sequence"/>
</dbReference>
<comment type="PTM">
    <text evidence="12">Is synthesized initially as an inactive proenzyme. Formation of the active enzyme involves a self-maturation process in which the active site pyruvoyl group is generated from an internal serine residue via an autocatalytic post-translational modification. Two non-identical subunits are generated from the proenzyme in this reaction, and the pyruvate is formed at the N-terminus of the alpha chain, which is derived from the carboxyl end of the proenzyme. The autoendoproteolytic cleavage occurs by a canonical serine protease mechanism, in which the side chain hydroxyl group of the serine supplies its oxygen atom to form the C-terminus of the beta chain, while the remainder of the serine residue undergoes an oxidative deamination to produce ammonia and the pyruvoyl prosthetic group on the alpha chain. During this reaction, the Ser that is part of the protease active site of the proenzyme becomes the pyruvoyl prosthetic group, which constitutes an essential element of the active site of the mature decarboxylase.</text>
</comment>
<name>A0A5C3R0Q1_9AGAR</name>
<feature type="topological domain" description="Mitochondrial intermembrane" evidence="12">
    <location>
        <begin position="107"/>
        <end position="540"/>
    </location>
</feature>
<comment type="subcellular location">
    <molecule>Phosphatidylserine decarboxylase 1 beta chain</molecule>
    <subcellularLocation>
        <location evidence="12">Mitochondrion inner membrane</location>
        <topology evidence="12">Single-pass membrane protein</topology>
        <orientation evidence="12">Intermembrane side</orientation>
    </subcellularLocation>
</comment>
<feature type="chain" id="PRO_5023374630" description="Phosphatidylserine decarboxylase 1 alpha chain" evidence="12">
    <location>
        <begin position="496"/>
        <end position="540"/>
    </location>
</feature>
<organism evidence="14 15">
    <name type="scientific">Pterulicium gracile</name>
    <dbReference type="NCBI Taxonomy" id="1884261"/>
    <lineage>
        <taxon>Eukaryota</taxon>
        <taxon>Fungi</taxon>
        <taxon>Dikarya</taxon>
        <taxon>Basidiomycota</taxon>
        <taxon>Agaricomycotina</taxon>
        <taxon>Agaricomycetes</taxon>
        <taxon>Agaricomycetidae</taxon>
        <taxon>Agaricales</taxon>
        <taxon>Pleurotineae</taxon>
        <taxon>Pterulaceae</taxon>
        <taxon>Pterulicium</taxon>
    </lineage>
</organism>
<keyword evidence="4 12" id="KW-0210">Decarboxylase</keyword>
<feature type="compositionally biased region" description="Low complexity" evidence="13">
    <location>
        <begin position="289"/>
        <end position="308"/>
    </location>
</feature>
<dbReference type="NCBIfam" id="TIGR00163">
    <property type="entry name" value="PS_decarb"/>
    <property type="match status" value="1"/>
</dbReference>
<proteinExistence type="inferred from homology"/>
<keyword evidence="15" id="KW-1185">Reference proteome</keyword>
<keyword evidence="2 12" id="KW-0444">Lipid biosynthesis</keyword>
<keyword evidence="12" id="KW-0999">Mitochondrion inner membrane</keyword>
<keyword evidence="3 12" id="KW-0812">Transmembrane</keyword>
<feature type="topological domain" description="Mitochondrial matrix" evidence="12">
    <location>
        <begin position="1"/>
        <end position="87"/>
    </location>
</feature>
<feature type="modified residue" description="Pyruvic acid (Ser); by autocatalysis" evidence="12">
    <location>
        <position position="496"/>
    </location>
</feature>
<keyword evidence="7 12" id="KW-0472">Membrane</keyword>
<comment type="pathway">
    <text evidence="1">Lipid metabolism.</text>
</comment>
<comment type="function">
    <text evidence="12">Catalyzes the formation of phosphatidylethanolamine (PtdEtn) from phosphatidylserine (PtdSer). Plays a central role in phospholipid metabolism and in the interorganelle trafficking of phosphatidylserine.</text>
</comment>
<evidence type="ECO:0000256" key="9">
    <source>
        <dbReference type="ARBA" id="ARBA00023239"/>
    </source>
</evidence>
<dbReference type="GO" id="GO:0016540">
    <property type="term" value="P:protein autoprocessing"/>
    <property type="evidence" value="ECO:0007669"/>
    <property type="project" value="UniProtKB-UniRule"/>
</dbReference>
<comment type="cofactor">
    <cofactor evidence="12">
        <name>pyruvate</name>
        <dbReference type="ChEBI" id="CHEBI:15361"/>
    </cofactor>
    <text evidence="12">Binds 1 pyruvoyl group covalently per subunit.</text>
</comment>
<dbReference type="GO" id="GO:0004609">
    <property type="term" value="F:phosphatidylserine decarboxylase activity"/>
    <property type="evidence" value="ECO:0007669"/>
    <property type="project" value="UniProtKB-UniRule"/>
</dbReference>
<dbReference type="PANTHER" id="PTHR10067">
    <property type="entry name" value="PHOSPHATIDYLSERINE DECARBOXYLASE"/>
    <property type="match status" value="1"/>
</dbReference>
<dbReference type="STRING" id="1884261.A0A5C3R0Q1"/>
<dbReference type="HAMAP" id="MF_03208">
    <property type="entry name" value="PS_decarb_PSD_B_type1_euk"/>
    <property type="match status" value="1"/>
</dbReference>
<comment type="catalytic activity">
    <reaction evidence="12">
        <text>a 1,2-diacyl-sn-glycero-3-phospho-L-serine + H(+) = a 1,2-diacyl-sn-glycero-3-phosphoethanolamine + CO2</text>
        <dbReference type="Rhea" id="RHEA:20828"/>
        <dbReference type="ChEBI" id="CHEBI:15378"/>
        <dbReference type="ChEBI" id="CHEBI:16526"/>
        <dbReference type="ChEBI" id="CHEBI:57262"/>
        <dbReference type="ChEBI" id="CHEBI:64612"/>
        <dbReference type="EC" id="4.1.1.65"/>
    </reaction>
</comment>
<comment type="subcellular location">
    <molecule>Phosphatidylserine decarboxylase 1 alpha chain</molecule>
    <subcellularLocation>
        <location evidence="12">Mitochondrion inner membrane</location>
        <topology evidence="12">Peripheral membrane protein</topology>
        <orientation evidence="12">Intermembrane side</orientation>
    </subcellularLocation>
    <text evidence="12">Anchored to the mitochondrial inner membrane through its interaction with the integral membrane beta chain.</text>
</comment>
<comment type="pathway">
    <text evidence="12">Phospholipid metabolism; phosphatidylethanolamine biosynthesis; phosphatidylethanolamine from CDP-diacylglycerol: step 2/2.</text>
</comment>
<feature type="region of interest" description="Disordered" evidence="13">
    <location>
        <begin position="286"/>
        <end position="314"/>
    </location>
</feature>
<evidence type="ECO:0000313" key="14">
    <source>
        <dbReference type="EMBL" id="TFL06351.1"/>
    </source>
</evidence>
<accession>A0A5C3R0Q1</accession>
<protein>
    <recommendedName>
        <fullName evidence="12">Phosphatidylserine decarboxylase proenzyme 1, mitochondrial</fullName>
        <ecNumber evidence="12">4.1.1.65</ecNumber>
    </recommendedName>
    <component>
        <recommendedName>
            <fullName evidence="12">Phosphatidylserine decarboxylase 1 beta chain</fullName>
        </recommendedName>
    </component>
    <component>
        <recommendedName>
            <fullName evidence="12">Phosphatidylserine decarboxylase 1 alpha chain</fullName>
        </recommendedName>
    </component>
</protein>
<feature type="active site" description="Charge relay system; for autoendoproteolytic cleavage activity" evidence="12">
    <location>
        <position position="213"/>
    </location>
</feature>
<keyword evidence="12" id="KW-0496">Mitochondrion</keyword>
<evidence type="ECO:0000256" key="2">
    <source>
        <dbReference type="ARBA" id="ARBA00022516"/>
    </source>
</evidence>
<dbReference type="InterPro" id="IPR033661">
    <property type="entry name" value="PSD_type1_euk"/>
</dbReference>
<evidence type="ECO:0000256" key="7">
    <source>
        <dbReference type="ARBA" id="ARBA00023136"/>
    </source>
</evidence>
<feature type="active site" description="Schiff-base intermediate with substrate; via pyruvic acid; for decarboxylase activity" evidence="12">
    <location>
        <position position="496"/>
    </location>
</feature>
<evidence type="ECO:0000256" key="5">
    <source>
        <dbReference type="ARBA" id="ARBA00022989"/>
    </source>
</evidence>
<evidence type="ECO:0000256" key="3">
    <source>
        <dbReference type="ARBA" id="ARBA00022692"/>
    </source>
</evidence>
<keyword evidence="9 12" id="KW-0456">Lyase</keyword>
<dbReference type="AlphaFoldDB" id="A0A5C3R0Q1"/>
<keyword evidence="11 12" id="KW-0670">Pyruvate</keyword>
<evidence type="ECO:0000256" key="13">
    <source>
        <dbReference type="SAM" id="MobiDB-lite"/>
    </source>
</evidence>
<feature type="active site" description="Charge relay system; for autoendoproteolytic cleavage activity" evidence="12">
    <location>
        <position position="496"/>
    </location>
</feature>
<dbReference type="GO" id="GO:0006646">
    <property type="term" value="P:phosphatidylethanolamine biosynthetic process"/>
    <property type="evidence" value="ECO:0007669"/>
    <property type="project" value="UniProtKB-UniRule"/>
</dbReference>
<dbReference type="GO" id="GO:0005743">
    <property type="term" value="C:mitochondrial inner membrane"/>
    <property type="evidence" value="ECO:0007669"/>
    <property type="project" value="UniProtKB-SubCell"/>
</dbReference>
<evidence type="ECO:0000313" key="15">
    <source>
        <dbReference type="Proteomes" id="UP000305067"/>
    </source>
</evidence>
<dbReference type="PANTHER" id="PTHR10067:SF6">
    <property type="entry name" value="PHOSPHATIDYLSERINE DECARBOXYLASE PROENZYME, MITOCHONDRIAL"/>
    <property type="match status" value="1"/>
</dbReference>
<keyword evidence="12" id="KW-0865">Zymogen</keyword>
<evidence type="ECO:0000256" key="1">
    <source>
        <dbReference type="ARBA" id="ARBA00005189"/>
    </source>
</evidence>
<keyword evidence="8 12" id="KW-0594">Phospholipid biosynthesis</keyword>
<reference evidence="14 15" key="1">
    <citation type="journal article" date="2019" name="Nat. Ecol. Evol.">
        <title>Megaphylogeny resolves global patterns of mushroom evolution.</title>
        <authorList>
            <person name="Varga T."/>
            <person name="Krizsan K."/>
            <person name="Foldi C."/>
            <person name="Dima B."/>
            <person name="Sanchez-Garcia M."/>
            <person name="Sanchez-Ramirez S."/>
            <person name="Szollosi G.J."/>
            <person name="Szarkandi J.G."/>
            <person name="Papp V."/>
            <person name="Albert L."/>
            <person name="Andreopoulos W."/>
            <person name="Angelini C."/>
            <person name="Antonin V."/>
            <person name="Barry K.W."/>
            <person name="Bougher N.L."/>
            <person name="Buchanan P."/>
            <person name="Buyck B."/>
            <person name="Bense V."/>
            <person name="Catcheside P."/>
            <person name="Chovatia M."/>
            <person name="Cooper J."/>
            <person name="Damon W."/>
            <person name="Desjardin D."/>
            <person name="Finy P."/>
            <person name="Geml J."/>
            <person name="Haridas S."/>
            <person name="Hughes K."/>
            <person name="Justo A."/>
            <person name="Karasinski D."/>
            <person name="Kautmanova I."/>
            <person name="Kiss B."/>
            <person name="Kocsube S."/>
            <person name="Kotiranta H."/>
            <person name="LaButti K.M."/>
            <person name="Lechner B.E."/>
            <person name="Liimatainen K."/>
            <person name="Lipzen A."/>
            <person name="Lukacs Z."/>
            <person name="Mihaltcheva S."/>
            <person name="Morgado L.N."/>
            <person name="Niskanen T."/>
            <person name="Noordeloos M.E."/>
            <person name="Ohm R.A."/>
            <person name="Ortiz-Santana B."/>
            <person name="Ovrebo C."/>
            <person name="Racz N."/>
            <person name="Riley R."/>
            <person name="Savchenko A."/>
            <person name="Shiryaev A."/>
            <person name="Soop K."/>
            <person name="Spirin V."/>
            <person name="Szebenyi C."/>
            <person name="Tomsovsky M."/>
            <person name="Tulloss R.E."/>
            <person name="Uehling J."/>
            <person name="Grigoriev I.V."/>
            <person name="Vagvolgyi C."/>
            <person name="Papp T."/>
            <person name="Martin F.M."/>
            <person name="Miettinen O."/>
            <person name="Hibbett D.S."/>
            <person name="Nagy L.G."/>
        </authorList>
    </citation>
    <scope>NUCLEOTIDE SEQUENCE [LARGE SCALE GENOMIC DNA]</scope>
    <source>
        <strain evidence="14 15">CBS 309.79</strain>
    </source>
</reference>
<dbReference type="UniPathway" id="UPA00558">
    <property type="reaction ID" value="UER00616"/>
</dbReference>
<evidence type="ECO:0000256" key="12">
    <source>
        <dbReference type="HAMAP-Rule" id="MF_03208"/>
    </source>
</evidence>